<keyword evidence="2" id="KW-0472">Membrane</keyword>
<dbReference type="Gene3D" id="1.10.287.110">
    <property type="entry name" value="DnaJ domain"/>
    <property type="match status" value="1"/>
</dbReference>
<dbReference type="OrthoDB" id="445556at2759"/>
<gene>
    <name evidence="4" type="ORF">BDV40DRAFT_294569</name>
</gene>
<organism evidence="4 5">
    <name type="scientific">Aspergillus tamarii</name>
    <dbReference type="NCBI Taxonomy" id="41984"/>
    <lineage>
        <taxon>Eukaryota</taxon>
        <taxon>Fungi</taxon>
        <taxon>Dikarya</taxon>
        <taxon>Ascomycota</taxon>
        <taxon>Pezizomycotina</taxon>
        <taxon>Eurotiomycetes</taxon>
        <taxon>Eurotiomycetidae</taxon>
        <taxon>Eurotiales</taxon>
        <taxon>Aspergillaceae</taxon>
        <taxon>Aspergillus</taxon>
        <taxon>Aspergillus subgen. Circumdati</taxon>
    </lineage>
</organism>
<evidence type="ECO:0000313" key="4">
    <source>
        <dbReference type="EMBL" id="KAE8168621.1"/>
    </source>
</evidence>
<protein>
    <recommendedName>
        <fullName evidence="3">J domain-containing protein</fullName>
    </recommendedName>
</protein>
<evidence type="ECO:0000256" key="1">
    <source>
        <dbReference type="SAM" id="MobiDB-lite"/>
    </source>
</evidence>
<dbReference type="InterPro" id="IPR018253">
    <property type="entry name" value="DnaJ_domain_CS"/>
</dbReference>
<feature type="region of interest" description="Disordered" evidence="1">
    <location>
        <begin position="25"/>
        <end position="59"/>
    </location>
</feature>
<dbReference type="Proteomes" id="UP000326950">
    <property type="component" value="Unassembled WGS sequence"/>
</dbReference>
<dbReference type="InterPro" id="IPR001623">
    <property type="entry name" value="DnaJ_domain"/>
</dbReference>
<evidence type="ECO:0000256" key="2">
    <source>
        <dbReference type="SAM" id="Phobius"/>
    </source>
</evidence>
<sequence length="268" mass="30507">MELRKVLVSSTSILTAPSISANRKNSWRLRPGPQVHRSVSSATGFNGRKEIPDHHSWPSAPDPTPYMILGVQPGESYSKSRYYDLVTIYHPDCYRTVASSLPDEIRNQRYRLVVAAHELLADPAKRYAYDSYGLGWIHPRRPTIRRRAYGSWQHYTEGSEGSDAPAAPFSWKGDLQHRRLALLVIVIAFFMQCCSFVVQNYKIDIQTRRLDDQCRRLLQSRRRRANDLGLLDAQTESFLLKRDPAGTGVTKAEEAAYRSVLPYCSYGG</sequence>
<dbReference type="PROSITE" id="PS50076">
    <property type="entry name" value="DNAJ_2"/>
    <property type="match status" value="1"/>
</dbReference>
<dbReference type="AlphaFoldDB" id="A0A5N6VFS4"/>
<name>A0A5N6VFS4_ASPTM</name>
<keyword evidence="5" id="KW-1185">Reference proteome</keyword>
<keyword evidence="2" id="KW-1133">Transmembrane helix</keyword>
<evidence type="ECO:0000259" key="3">
    <source>
        <dbReference type="PROSITE" id="PS50076"/>
    </source>
</evidence>
<feature type="domain" description="J" evidence="3">
    <location>
        <begin position="64"/>
        <end position="133"/>
    </location>
</feature>
<dbReference type="EMBL" id="ML738585">
    <property type="protein sequence ID" value="KAE8168621.1"/>
    <property type="molecule type" value="Genomic_DNA"/>
</dbReference>
<accession>A0A5N6VFS4</accession>
<dbReference type="PROSITE" id="PS00636">
    <property type="entry name" value="DNAJ_1"/>
    <property type="match status" value="1"/>
</dbReference>
<proteinExistence type="predicted"/>
<dbReference type="SUPFAM" id="SSF46565">
    <property type="entry name" value="Chaperone J-domain"/>
    <property type="match status" value="1"/>
</dbReference>
<reference evidence="4 5" key="1">
    <citation type="submission" date="2019-04" db="EMBL/GenBank/DDBJ databases">
        <title>Friends and foes A comparative genomics study of 23 Aspergillus species from section Flavi.</title>
        <authorList>
            <consortium name="DOE Joint Genome Institute"/>
            <person name="Kjaerbolling I."/>
            <person name="Vesth T."/>
            <person name="Frisvad J.C."/>
            <person name="Nybo J.L."/>
            <person name="Theobald S."/>
            <person name="Kildgaard S."/>
            <person name="Isbrandt T."/>
            <person name="Kuo A."/>
            <person name="Sato A."/>
            <person name="Lyhne E.K."/>
            <person name="Kogle M.E."/>
            <person name="Wiebenga A."/>
            <person name="Kun R.S."/>
            <person name="Lubbers R.J."/>
            <person name="Makela M.R."/>
            <person name="Barry K."/>
            <person name="Chovatia M."/>
            <person name="Clum A."/>
            <person name="Daum C."/>
            <person name="Haridas S."/>
            <person name="He G."/>
            <person name="LaButti K."/>
            <person name="Lipzen A."/>
            <person name="Mondo S."/>
            <person name="Riley R."/>
            <person name="Salamov A."/>
            <person name="Simmons B.A."/>
            <person name="Magnuson J.K."/>
            <person name="Henrissat B."/>
            <person name="Mortensen U.H."/>
            <person name="Larsen T.O."/>
            <person name="Devries R.P."/>
            <person name="Grigoriev I.V."/>
            <person name="Machida M."/>
            <person name="Baker S.E."/>
            <person name="Andersen M.R."/>
        </authorList>
    </citation>
    <scope>NUCLEOTIDE SEQUENCE [LARGE SCALE GENOMIC DNA]</scope>
    <source>
        <strain evidence="4 5">CBS 117626</strain>
    </source>
</reference>
<feature type="compositionally biased region" description="Basic and acidic residues" evidence="1">
    <location>
        <begin position="47"/>
        <end position="56"/>
    </location>
</feature>
<keyword evidence="2" id="KW-0812">Transmembrane</keyword>
<dbReference type="InterPro" id="IPR036869">
    <property type="entry name" value="J_dom_sf"/>
</dbReference>
<dbReference type="CDD" id="cd06257">
    <property type="entry name" value="DnaJ"/>
    <property type="match status" value="1"/>
</dbReference>
<dbReference type="Pfam" id="PF00226">
    <property type="entry name" value="DnaJ"/>
    <property type="match status" value="1"/>
</dbReference>
<evidence type="ECO:0000313" key="5">
    <source>
        <dbReference type="Proteomes" id="UP000326950"/>
    </source>
</evidence>
<feature type="transmembrane region" description="Helical" evidence="2">
    <location>
        <begin position="180"/>
        <end position="198"/>
    </location>
</feature>